<dbReference type="AlphaFoldDB" id="A0A0V1KHX8"/>
<evidence type="ECO:0000313" key="1">
    <source>
        <dbReference type="EMBL" id="KRZ46855.1"/>
    </source>
</evidence>
<accession>A0A0V1KHX8</accession>
<proteinExistence type="predicted"/>
<keyword evidence="2" id="KW-1185">Reference proteome</keyword>
<dbReference type="Pfam" id="PF05380">
    <property type="entry name" value="Peptidase_A17"/>
    <property type="match status" value="1"/>
</dbReference>
<sequence>MALGIVWDSKEDIITFPVASVAKPDQQMTKRGMLSVVMKIFDPLGYLSPFLVKAKRMLQTLWRKGIDWDTPLPQ</sequence>
<dbReference type="InterPro" id="IPR008042">
    <property type="entry name" value="Retrotrans_Pao"/>
</dbReference>
<feature type="non-terminal residue" evidence="1">
    <location>
        <position position="74"/>
    </location>
</feature>
<dbReference type="Proteomes" id="UP000054721">
    <property type="component" value="Unassembled WGS sequence"/>
</dbReference>
<protein>
    <submittedName>
        <fullName evidence="1">Uncharacterized protein</fullName>
    </submittedName>
</protein>
<organism evidence="1 2">
    <name type="scientific">Trichinella nativa</name>
    <dbReference type="NCBI Taxonomy" id="6335"/>
    <lineage>
        <taxon>Eukaryota</taxon>
        <taxon>Metazoa</taxon>
        <taxon>Ecdysozoa</taxon>
        <taxon>Nematoda</taxon>
        <taxon>Enoplea</taxon>
        <taxon>Dorylaimia</taxon>
        <taxon>Trichinellida</taxon>
        <taxon>Trichinellidae</taxon>
        <taxon>Trichinella</taxon>
    </lineage>
</organism>
<dbReference type="EMBL" id="JYDW01002011">
    <property type="protein sequence ID" value="KRZ46855.1"/>
    <property type="molecule type" value="Genomic_DNA"/>
</dbReference>
<name>A0A0V1KHX8_9BILA</name>
<comment type="caution">
    <text evidence="1">The sequence shown here is derived from an EMBL/GenBank/DDBJ whole genome shotgun (WGS) entry which is preliminary data.</text>
</comment>
<evidence type="ECO:0000313" key="2">
    <source>
        <dbReference type="Proteomes" id="UP000054721"/>
    </source>
</evidence>
<gene>
    <name evidence="1" type="ORF">T02_16283</name>
</gene>
<dbReference type="OrthoDB" id="5920525at2759"/>
<reference evidence="1 2" key="1">
    <citation type="submission" date="2015-05" db="EMBL/GenBank/DDBJ databases">
        <title>Evolution of Trichinella species and genotypes.</title>
        <authorList>
            <person name="Korhonen P.K."/>
            <person name="Edoardo P."/>
            <person name="Giuseppe L.R."/>
            <person name="Gasser R.B."/>
        </authorList>
    </citation>
    <scope>NUCLEOTIDE SEQUENCE [LARGE SCALE GENOMIC DNA]</scope>
    <source>
        <strain evidence="1">ISS10</strain>
    </source>
</reference>
<dbReference type="STRING" id="6335.A0A0V1KHX8"/>
<dbReference type="PANTHER" id="PTHR47331">
    <property type="entry name" value="PHD-TYPE DOMAIN-CONTAINING PROTEIN"/>
    <property type="match status" value="1"/>
</dbReference>